<dbReference type="PANTHER" id="PTHR30408:SF12">
    <property type="entry name" value="TYPE I RESTRICTION ENZYME MJAVIII SPECIFICITY SUBUNIT"/>
    <property type="match status" value="1"/>
</dbReference>
<evidence type="ECO:0000256" key="2">
    <source>
        <dbReference type="ARBA" id="ARBA00022747"/>
    </source>
</evidence>
<dbReference type="SUPFAM" id="SSF116734">
    <property type="entry name" value="DNA methylase specificity domain"/>
    <property type="match status" value="2"/>
</dbReference>
<keyword evidence="5" id="KW-0255">Endonuclease</keyword>
<evidence type="ECO:0000313" key="5">
    <source>
        <dbReference type="EMBL" id="QGX99733.1"/>
    </source>
</evidence>
<name>A0A6I6IV09_9RHOB</name>
<proteinExistence type="inferred from homology"/>
<dbReference type="CDD" id="cd17283">
    <property type="entry name" value="RMtype1_S_Hpy180ORF7835P_TRD2-CR2_like"/>
    <property type="match status" value="1"/>
</dbReference>
<dbReference type="AlphaFoldDB" id="A0A6I6IV09"/>
<dbReference type="KEGG" id="rom:EI983_16250"/>
<dbReference type="InterPro" id="IPR000055">
    <property type="entry name" value="Restrct_endonuc_typeI_TRD"/>
</dbReference>
<gene>
    <name evidence="5" type="ORF">EI983_16250</name>
</gene>
<evidence type="ECO:0000259" key="4">
    <source>
        <dbReference type="Pfam" id="PF01420"/>
    </source>
</evidence>
<evidence type="ECO:0000256" key="3">
    <source>
        <dbReference type="ARBA" id="ARBA00023125"/>
    </source>
</evidence>
<dbReference type="GO" id="GO:0004519">
    <property type="term" value="F:endonuclease activity"/>
    <property type="evidence" value="ECO:0007669"/>
    <property type="project" value="UniProtKB-KW"/>
</dbReference>
<evidence type="ECO:0000256" key="1">
    <source>
        <dbReference type="ARBA" id="ARBA00010923"/>
    </source>
</evidence>
<keyword evidence="6" id="KW-1185">Reference proteome</keyword>
<feature type="domain" description="Type I restriction modification DNA specificity" evidence="4">
    <location>
        <begin position="12"/>
        <end position="53"/>
    </location>
</feature>
<keyword evidence="5" id="KW-0378">Hydrolase</keyword>
<dbReference type="PANTHER" id="PTHR30408">
    <property type="entry name" value="TYPE-1 RESTRICTION ENZYME ECOKI SPECIFICITY PROTEIN"/>
    <property type="match status" value="1"/>
</dbReference>
<dbReference type="REBASE" id="375672">
    <property type="entry name" value="S2.Rsp070ORF16245P"/>
</dbReference>
<keyword evidence="2" id="KW-0680">Restriction system</keyword>
<accession>A0A6I6IV09</accession>
<organism evidence="5 6">
    <name type="scientific">Roseovarius faecimaris</name>
    <dbReference type="NCBI Taxonomy" id="2494550"/>
    <lineage>
        <taxon>Bacteria</taxon>
        <taxon>Pseudomonadati</taxon>
        <taxon>Pseudomonadota</taxon>
        <taxon>Alphaproteobacteria</taxon>
        <taxon>Rhodobacterales</taxon>
        <taxon>Roseobacteraceae</taxon>
        <taxon>Roseovarius</taxon>
    </lineage>
</organism>
<comment type="similarity">
    <text evidence="1">Belongs to the type-I restriction system S methylase family.</text>
</comment>
<dbReference type="InterPro" id="IPR044946">
    <property type="entry name" value="Restrct_endonuc_typeI_TRD_sf"/>
</dbReference>
<evidence type="ECO:0000313" key="6">
    <source>
        <dbReference type="Proteomes" id="UP000428330"/>
    </source>
</evidence>
<dbReference type="Pfam" id="PF01420">
    <property type="entry name" value="Methylase_S"/>
    <property type="match status" value="1"/>
</dbReference>
<dbReference type="Gene3D" id="3.90.220.20">
    <property type="entry name" value="DNA methylase specificity domains"/>
    <property type="match status" value="2"/>
</dbReference>
<dbReference type="GO" id="GO:0009307">
    <property type="term" value="P:DNA restriction-modification system"/>
    <property type="evidence" value="ECO:0007669"/>
    <property type="project" value="UniProtKB-KW"/>
</dbReference>
<keyword evidence="5" id="KW-0540">Nuclease</keyword>
<keyword evidence="3" id="KW-0238">DNA-binding</keyword>
<reference evidence="6" key="1">
    <citation type="submission" date="2018-12" db="EMBL/GenBank/DDBJ databases">
        <title>Complete genome sequence of Roseovarius sp. MME-070.</title>
        <authorList>
            <person name="Nam Y.-D."/>
            <person name="Kang J."/>
            <person name="Chung W.-H."/>
            <person name="Park Y.S."/>
        </authorList>
    </citation>
    <scope>NUCLEOTIDE SEQUENCE [LARGE SCALE GENOMIC DNA]</scope>
    <source>
        <strain evidence="6">MME-070</strain>
    </source>
</reference>
<dbReference type="InterPro" id="IPR052021">
    <property type="entry name" value="Type-I_RS_S_subunit"/>
</dbReference>
<protein>
    <submittedName>
        <fullName evidence="5">Restriction endonuclease subunit S</fullName>
    </submittedName>
</protein>
<dbReference type="Proteomes" id="UP000428330">
    <property type="component" value="Chromosome"/>
</dbReference>
<dbReference type="GO" id="GO:0003677">
    <property type="term" value="F:DNA binding"/>
    <property type="evidence" value="ECO:0007669"/>
    <property type="project" value="UniProtKB-KW"/>
</dbReference>
<sequence>MAVADFLVGEVISRSVGVSYPAINASELVRLKIPLPPLPEQRAIAEFLDRETGKIDALVEEQRRLIALLKEKRQGVICHAVTKGLDPDVSTKDSGVEWLGLVPDHWQVSSIKWLSPVLRGASPRPIQDPKYFDDDGEYAWVRIADVSASNGFLAETPQRLSELGSSLSVKLEPGALFVSIAGSVGKPCITSIRACIHDGFVYFPRLQIPEMWLFRVFEAGICYGGLGKFGTQLNLNTETIGAIKVGMPPSNELREILDFLETALLSVDALISEAEKAIALLQERRSALISAAVTGKIDVRGEVPETTEAAYL</sequence>
<dbReference type="Gene3D" id="1.10.287.1120">
    <property type="entry name" value="Bipartite methylase S protein"/>
    <property type="match status" value="1"/>
</dbReference>
<dbReference type="EMBL" id="CP034348">
    <property type="protein sequence ID" value="QGX99733.1"/>
    <property type="molecule type" value="Genomic_DNA"/>
</dbReference>